<evidence type="ECO:0000313" key="1">
    <source>
        <dbReference type="EMBL" id="EMR70249.1"/>
    </source>
</evidence>
<dbReference type="KEGG" id="ela:UCREL1_2729"/>
<dbReference type="EMBL" id="KB705903">
    <property type="protein sequence ID" value="EMR70249.1"/>
    <property type="molecule type" value="Genomic_DNA"/>
</dbReference>
<dbReference type="HOGENOM" id="CLU_1496206_0_0_1"/>
<dbReference type="AlphaFoldDB" id="M7SUL5"/>
<keyword evidence="2" id="KW-1185">Reference proteome</keyword>
<dbReference type="Proteomes" id="UP000012174">
    <property type="component" value="Unassembled WGS sequence"/>
</dbReference>
<gene>
    <name evidence="1" type="ORF">UCREL1_2729</name>
</gene>
<accession>M7SUL5</accession>
<protein>
    <submittedName>
        <fullName evidence="1">Uncharacterized protein</fullName>
    </submittedName>
</protein>
<organism evidence="1 2">
    <name type="scientific">Eutypa lata (strain UCR-EL1)</name>
    <name type="common">Grapevine dieback disease fungus</name>
    <name type="synonym">Eutypa armeniacae</name>
    <dbReference type="NCBI Taxonomy" id="1287681"/>
    <lineage>
        <taxon>Eukaryota</taxon>
        <taxon>Fungi</taxon>
        <taxon>Dikarya</taxon>
        <taxon>Ascomycota</taxon>
        <taxon>Pezizomycotina</taxon>
        <taxon>Sordariomycetes</taxon>
        <taxon>Xylariomycetidae</taxon>
        <taxon>Xylariales</taxon>
        <taxon>Diatrypaceae</taxon>
        <taxon>Eutypa</taxon>
    </lineage>
</organism>
<name>M7SUL5_EUTLA</name>
<sequence>MWVIAGIFAASILAGPLFGVATLTTLFGTSMTLLEGTVGIGAFTYNTLGMTANSINPNAYLHAETIEDGLTSYLGDFFNESSQTNAALTAKIFGGTPKKDVDIMEFLSGMDPSYKEVKPSKDYEPIMHLLSNGWFLDQVDTEKVLEPLFENGFKLMILMKRVAMTTMKELQGLSTMAASY</sequence>
<reference evidence="2" key="1">
    <citation type="journal article" date="2013" name="Genome Announc.">
        <title>Draft genome sequence of the grapevine dieback fungus Eutypa lata UCR-EL1.</title>
        <authorList>
            <person name="Blanco-Ulate B."/>
            <person name="Rolshausen P.E."/>
            <person name="Cantu D."/>
        </authorList>
    </citation>
    <scope>NUCLEOTIDE SEQUENCE [LARGE SCALE GENOMIC DNA]</scope>
    <source>
        <strain evidence="2">UCR-EL1</strain>
    </source>
</reference>
<dbReference type="OrthoDB" id="4760047at2759"/>
<proteinExistence type="predicted"/>
<evidence type="ECO:0000313" key="2">
    <source>
        <dbReference type="Proteomes" id="UP000012174"/>
    </source>
</evidence>